<keyword evidence="4" id="KW-0158">Chromosome</keyword>
<evidence type="ECO:0000313" key="12">
    <source>
        <dbReference type="EMBL" id="RMX53316.1"/>
    </source>
</evidence>
<evidence type="ECO:0000256" key="6">
    <source>
        <dbReference type="ARBA" id="ARBA00022776"/>
    </source>
</evidence>
<keyword evidence="5" id="KW-0132">Cell division</keyword>
<dbReference type="GO" id="GO:0051382">
    <property type="term" value="P:kinetochore assembly"/>
    <property type="evidence" value="ECO:0007669"/>
    <property type="project" value="TreeGrafter"/>
</dbReference>
<evidence type="ECO:0000256" key="9">
    <source>
        <dbReference type="ARBA" id="ARBA00023306"/>
    </source>
</evidence>
<dbReference type="InterPro" id="IPR008685">
    <property type="entry name" value="Centromere_Mis12"/>
</dbReference>
<evidence type="ECO:0000256" key="2">
    <source>
        <dbReference type="ARBA" id="ARBA00008643"/>
    </source>
</evidence>
<reference evidence="12 13" key="1">
    <citation type="journal article" date="2018" name="Sci. Rep.">
        <title>Comparative analysis of the Pocillopora damicornis genome highlights role of immune system in coral evolution.</title>
        <authorList>
            <person name="Cunning R."/>
            <person name="Bay R.A."/>
            <person name="Gillette P."/>
            <person name="Baker A.C."/>
            <person name="Traylor-Knowles N."/>
        </authorList>
    </citation>
    <scope>NUCLEOTIDE SEQUENCE [LARGE SCALE GENOMIC DNA]</scope>
    <source>
        <strain evidence="12">RSMAS</strain>
        <tissue evidence="12">Whole animal</tissue>
    </source>
</reference>
<dbReference type="GO" id="GO:0000070">
    <property type="term" value="P:mitotic sister chromatid segregation"/>
    <property type="evidence" value="ECO:0007669"/>
    <property type="project" value="TreeGrafter"/>
</dbReference>
<feature type="coiled-coil region" evidence="11">
    <location>
        <begin position="120"/>
        <end position="178"/>
    </location>
</feature>
<evidence type="ECO:0000256" key="11">
    <source>
        <dbReference type="SAM" id="Coils"/>
    </source>
</evidence>
<dbReference type="GO" id="GO:0051301">
    <property type="term" value="P:cell division"/>
    <property type="evidence" value="ECO:0007669"/>
    <property type="project" value="UniProtKB-KW"/>
</dbReference>
<organism evidence="12 13">
    <name type="scientific">Pocillopora damicornis</name>
    <name type="common">Cauliflower coral</name>
    <name type="synonym">Millepora damicornis</name>
    <dbReference type="NCBI Taxonomy" id="46731"/>
    <lineage>
        <taxon>Eukaryota</taxon>
        <taxon>Metazoa</taxon>
        <taxon>Cnidaria</taxon>
        <taxon>Anthozoa</taxon>
        <taxon>Hexacorallia</taxon>
        <taxon>Scleractinia</taxon>
        <taxon>Astrocoeniina</taxon>
        <taxon>Pocilloporidae</taxon>
        <taxon>Pocillopora</taxon>
    </lineage>
</organism>
<evidence type="ECO:0000256" key="5">
    <source>
        <dbReference type="ARBA" id="ARBA00022618"/>
    </source>
</evidence>
<comment type="similarity">
    <text evidence="2">Belongs to the mis12 family.</text>
</comment>
<dbReference type="STRING" id="46731.A0A3M6UI52"/>
<comment type="subcellular location">
    <subcellularLocation>
        <location evidence="1">Chromosome</location>
        <location evidence="1">Centromere</location>
        <location evidence="1">Kinetochore</location>
    </subcellularLocation>
</comment>
<evidence type="ECO:0000256" key="8">
    <source>
        <dbReference type="ARBA" id="ARBA00023054"/>
    </source>
</evidence>
<keyword evidence="9" id="KW-0131">Cell cycle</keyword>
<dbReference type="AlphaFoldDB" id="A0A3M6UI52"/>
<dbReference type="PANTHER" id="PTHR14527">
    <property type="entry name" value="PROTEIN MIS12 HOMOLOG"/>
    <property type="match status" value="1"/>
</dbReference>
<dbReference type="OrthoDB" id="1884855at2759"/>
<sequence length="195" mass="22704">MEIDFGKKGTEYDYETQFFGFTPESFVDGVYNAVNDYVGDCIQELENVIKSEESEKMIKGFYKSIDAAFDRFEVYVKNNIFKIPANILLPEDKKYIIQLLQHKMTMSIAAKCERRVHHKHQCTVEDEKQIDEELKELERKIKAAKYVNAALRQEVKDLDSAQEQLDNFENHIDAVQKAFEGNGGDEVYLYTTIVY</sequence>
<evidence type="ECO:0000256" key="3">
    <source>
        <dbReference type="ARBA" id="ARBA00013793"/>
    </source>
</evidence>
<dbReference type="Pfam" id="PF05859">
    <property type="entry name" value="Mis12"/>
    <property type="match status" value="2"/>
</dbReference>
<dbReference type="GO" id="GO:0005634">
    <property type="term" value="C:nucleus"/>
    <property type="evidence" value="ECO:0007669"/>
    <property type="project" value="InterPro"/>
</dbReference>
<comment type="caution">
    <text evidence="12">The sequence shown here is derived from an EMBL/GenBank/DDBJ whole genome shotgun (WGS) entry which is preliminary data.</text>
</comment>
<keyword evidence="10" id="KW-0137">Centromere</keyword>
<keyword evidence="8 11" id="KW-0175">Coiled coil</keyword>
<name>A0A3M6UI52_POCDA</name>
<dbReference type="Proteomes" id="UP000275408">
    <property type="component" value="Unassembled WGS sequence"/>
</dbReference>
<dbReference type="EMBL" id="RCHS01001475">
    <property type="protein sequence ID" value="RMX53316.1"/>
    <property type="molecule type" value="Genomic_DNA"/>
</dbReference>
<proteinExistence type="inferred from homology"/>
<dbReference type="GO" id="GO:0000444">
    <property type="term" value="C:MIS12/MIND type complex"/>
    <property type="evidence" value="ECO:0007669"/>
    <property type="project" value="TreeGrafter"/>
</dbReference>
<keyword evidence="7" id="KW-0995">Kinetochore</keyword>
<evidence type="ECO:0000256" key="7">
    <source>
        <dbReference type="ARBA" id="ARBA00022838"/>
    </source>
</evidence>
<accession>A0A3M6UI52</accession>
<keyword evidence="6" id="KW-0498">Mitosis</keyword>
<gene>
    <name evidence="12" type="ORF">pdam_00022147</name>
</gene>
<dbReference type="PANTHER" id="PTHR14527:SF2">
    <property type="entry name" value="PROTEIN MIS12 HOMOLOG"/>
    <property type="match status" value="1"/>
</dbReference>
<evidence type="ECO:0000313" key="13">
    <source>
        <dbReference type="Proteomes" id="UP000275408"/>
    </source>
</evidence>
<evidence type="ECO:0000256" key="1">
    <source>
        <dbReference type="ARBA" id="ARBA00004629"/>
    </source>
</evidence>
<keyword evidence="13" id="KW-1185">Reference proteome</keyword>
<protein>
    <recommendedName>
        <fullName evidence="3">Protein MIS12 homolog</fullName>
    </recommendedName>
</protein>
<evidence type="ECO:0000256" key="10">
    <source>
        <dbReference type="ARBA" id="ARBA00023328"/>
    </source>
</evidence>
<evidence type="ECO:0000256" key="4">
    <source>
        <dbReference type="ARBA" id="ARBA00022454"/>
    </source>
</evidence>